<dbReference type="InParanoid" id="A0A136ILB3"/>
<proteinExistence type="predicted"/>
<accession>A0A136ILB3</accession>
<dbReference type="Proteomes" id="UP000070501">
    <property type="component" value="Unassembled WGS sequence"/>
</dbReference>
<gene>
    <name evidence="2" type="ORF">Micbo1qcDRAFT_169139</name>
</gene>
<protein>
    <submittedName>
        <fullName evidence="2">Uncharacterized protein</fullName>
    </submittedName>
</protein>
<name>A0A136ILB3_9PEZI</name>
<organism evidence="2 3">
    <name type="scientific">Microdochium bolleyi</name>
    <dbReference type="NCBI Taxonomy" id="196109"/>
    <lineage>
        <taxon>Eukaryota</taxon>
        <taxon>Fungi</taxon>
        <taxon>Dikarya</taxon>
        <taxon>Ascomycota</taxon>
        <taxon>Pezizomycotina</taxon>
        <taxon>Sordariomycetes</taxon>
        <taxon>Xylariomycetidae</taxon>
        <taxon>Xylariales</taxon>
        <taxon>Microdochiaceae</taxon>
        <taxon>Microdochium</taxon>
    </lineage>
</organism>
<evidence type="ECO:0000313" key="3">
    <source>
        <dbReference type="Proteomes" id="UP000070501"/>
    </source>
</evidence>
<dbReference type="OrthoDB" id="4773239at2759"/>
<evidence type="ECO:0000313" key="2">
    <source>
        <dbReference type="EMBL" id="KXJ85750.1"/>
    </source>
</evidence>
<evidence type="ECO:0000256" key="1">
    <source>
        <dbReference type="SAM" id="MobiDB-lite"/>
    </source>
</evidence>
<feature type="region of interest" description="Disordered" evidence="1">
    <location>
        <begin position="648"/>
        <end position="725"/>
    </location>
</feature>
<keyword evidence="3" id="KW-1185">Reference proteome</keyword>
<dbReference type="EMBL" id="KQ964275">
    <property type="protein sequence ID" value="KXJ85750.1"/>
    <property type="molecule type" value="Genomic_DNA"/>
</dbReference>
<reference evidence="3" key="1">
    <citation type="submission" date="2016-02" db="EMBL/GenBank/DDBJ databases">
        <title>Draft genome sequence of Microdochium bolleyi, a fungal endophyte of beachgrass.</title>
        <authorList>
            <consortium name="DOE Joint Genome Institute"/>
            <person name="David A.S."/>
            <person name="May G."/>
            <person name="Haridas S."/>
            <person name="Lim J."/>
            <person name="Wang M."/>
            <person name="Labutti K."/>
            <person name="Lipzen A."/>
            <person name="Barry K."/>
            <person name="Grigoriev I.V."/>
        </authorList>
    </citation>
    <scope>NUCLEOTIDE SEQUENCE [LARGE SCALE GENOMIC DNA]</scope>
    <source>
        <strain evidence="3">J235TASD1</strain>
    </source>
</reference>
<feature type="compositionally biased region" description="Low complexity" evidence="1">
    <location>
        <begin position="695"/>
        <end position="712"/>
    </location>
</feature>
<dbReference type="AlphaFoldDB" id="A0A136ILB3"/>
<sequence>MSTMQSTRPRIGLLSLPTEVLDYIIQLLSSNLLTPASSASSHDALFTHDKDPHAIARDRRRRAALSHACRSCKKLASVATRHLYRSVTIARREHSLTSGDNHAFHFSADSAVLLLRTLVEGGDRLRGLVGDIRSFLILKQAHTYRQAFWPVHDPTIVASSWRQLAHAIRTSAIDSVAGDILRYCGLVTAGSPNRHGVATVSTDAVRSLPERIIAAILLLCYNVRFATLACPPWDTQVPTIHARYTVLNQLVRGVVDAQETGLTLLRDTWTTQPLRHLQVVTFTGMQGLTRSRVNELYTHDGFARGYLARGDACTALARVPSVTEVSSHGTVGGWEHLLAPDSPPAYTRLPSPPPDGPEEDDVADRKCKPALYKSLRIGSASLNTALEALNAEGVHTHTNNSGIACTYRIQPHTIQELVLFQSTIHDAPISRNDAPLDIDLCNRALAGHARSLKALDMMTCWDLVSAPEPSAPDMMDPLLAQVQEQQQARTPGPPRPMRSLALLDRLEVLRIPLPLIATNLDLWRFYGMLGVDIIAAVTNSRNHCPPDEGMIGDDDDSRDLLSTRYETENEPQTSSSTGALTCDDVPFLRCLPRSLKVLRIADYYFLPHSPYWARQGEYGSGYGVPSFNSYKDADATASALAIGVGHTTCSRRNSSSSSPGDSDDDDDYGADSGGDGWTAATAAGPSTADSVSREASTTLPLSPSLSFASTAPGSSNQADENDPTREFTHKYLLPLALRRFAGVCRQTHPHLTSVVVDTMPMLRYMPLLSGNDRAVPIDWLVRGGTEIREMFAAEGVRFEAVYDPENAGKMEFGVGY</sequence>
<feature type="region of interest" description="Disordered" evidence="1">
    <location>
        <begin position="333"/>
        <end position="363"/>
    </location>
</feature>